<dbReference type="RefSeq" id="WP_179218206.1">
    <property type="nucleotide sequence ID" value="NZ_BMEP01000005.1"/>
</dbReference>
<dbReference type="AlphaFoldDB" id="A0A239BL14"/>
<evidence type="ECO:0000313" key="2">
    <source>
        <dbReference type="Proteomes" id="UP000198379"/>
    </source>
</evidence>
<evidence type="ECO:0000313" key="1">
    <source>
        <dbReference type="EMBL" id="SNS08322.1"/>
    </source>
</evidence>
<accession>A0A239BL14</accession>
<dbReference type="Proteomes" id="UP000198379">
    <property type="component" value="Unassembled WGS sequence"/>
</dbReference>
<sequence length="47" mass="5317">MTPEEITRLQELKTAIHNCPEGFAMQLLGMPVLEEFLALSVKEKESN</sequence>
<keyword evidence="2" id="KW-1185">Reference proteome</keyword>
<gene>
    <name evidence="1" type="ORF">SAMN06265376_106245</name>
</gene>
<protein>
    <submittedName>
        <fullName evidence="1">Uncharacterized protein</fullName>
    </submittedName>
</protein>
<name>A0A239BL14_9FLAO</name>
<organism evidence="1 2">
    <name type="scientific">Dokdonia pacifica</name>
    <dbReference type="NCBI Taxonomy" id="1627892"/>
    <lineage>
        <taxon>Bacteria</taxon>
        <taxon>Pseudomonadati</taxon>
        <taxon>Bacteroidota</taxon>
        <taxon>Flavobacteriia</taxon>
        <taxon>Flavobacteriales</taxon>
        <taxon>Flavobacteriaceae</taxon>
        <taxon>Dokdonia</taxon>
    </lineage>
</organism>
<dbReference type="EMBL" id="FZNY01000006">
    <property type="protein sequence ID" value="SNS08322.1"/>
    <property type="molecule type" value="Genomic_DNA"/>
</dbReference>
<reference evidence="1 2" key="1">
    <citation type="submission" date="2017-06" db="EMBL/GenBank/DDBJ databases">
        <authorList>
            <person name="Kim H.J."/>
            <person name="Triplett B.A."/>
        </authorList>
    </citation>
    <scope>NUCLEOTIDE SEQUENCE [LARGE SCALE GENOMIC DNA]</scope>
    <source>
        <strain evidence="1 2">DSM 25597</strain>
    </source>
</reference>
<proteinExistence type="predicted"/>